<feature type="binding site" evidence="11 15">
    <location>
        <position position="410"/>
    </location>
    <ligand>
        <name>substrate</name>
    </ligand>
</feature>
<proteinExistence type="inferred from homology"/>
<comment type="function">
    <text evidence="11">Catalyzes the sequential NAD-dependent oxidations of L-histidinol to L-histidinaldehyde and then to L-histidine.</text>
</comment>
<protein>
    <recommendedName>
        <fullName evidence="3 11">Histidinol dehydrogenase</fullName>
        <shortName evidence="11">HDH</shortName>
        <ecNumber evidence="3 11">1.1.1.23</ecNumber>
    </recommendedName>
</protein>
<feature type="binding site" evidence="11 14">
    <location>
        <position position="186"/>
    </location>
    <ligand>
        <name>NAD(+)</name>
        <dbReference type="ChEBI" id="CHEBI:57540"/>
    </ligand>
</feature>
<dbReference type="HAMAP" id="MF_01024">
    <property type="entry name" value="HisD"/>
    <property type="match status" value="1"/>
</dbReference>
<evidence type="ECO:0000256" key="6">
    <source>
        <dbReference type="ARBA" id="ARBA00022833"/>
    </source>
</evidence>
<dbReference type="Gene3D" id="1.20.5.1300">
    <property type="match status" value="1"/>
</dbReference>
<evidence type="ECO:0000256" key="17">
    <source>
        <dbReference type="RuleBase" id="RU004175"/>
    </source>
</evidence>
<dbReference type="NCBIfam" id="TIGR00069">
    <property type="entry name" value="hisD"/>
    <property type="match status" value="1"/>
</dbReference>
<comment type="pathway">
    <text evidence="1 11">Amino-acid biosynthesis; L-histidine biosynthesis; L-histidine from 5-phospho-alpha-D-ribose 1-diphosphate: step 9/9.</text>
</comment>
<keyword evidence="19" id="KW-1185">Reference proteome</keyword>
<dbReference type="PANTHER" id="PTHR21256">
    <property type="entry name" value="HISTIDINOL DEHYDROGENASE HDH"/>
    <property type="match status" value="1"/>
</dbReference>
<feature type="binding site" evidence="11 14">
    <location>
        <position position="124"/>
    </location>
    <ligand>
        <name>NAD(+)</name>
        <dbReference type="ChEBI" id="CHEBI:57540"/>
    </ligand>
</feature>
<dbReference type="Pfam" id="PF00815">
    <property type="entry name" value="Histidinol_dh"/>
    <property type="match status" value="1"/>
</dbReference>
<feature type="binding site" evidence="11 16">
    <location>
        <position position="258"/>
    </location>
    <ligand>
        <name>Zn(2+)</name>
        <dbReference type="ChEBI" id="CHEBI:29105"/>
    </ligand>
</feature>
<dbReference type="InterPro" id="IPR012131">
    <property type="entry name" value="Hstdl_DH"/>
</dbReference>
<evidence type="ECO:0000256" key="11">
    <source>
        <dbReference type="HAMAP-Rule" id="MF_01024"/>
    </source>
</evidence>
<reference evidence="18 19" key="1">
    <citation type="submission" date="2018-11" db="EMBL/GenBank/DDBJ databases">
        <title>Rufibacter latericius sp. nov., isolated from water in Baiyang Lake.</title>
        <authorList>
            <person name="Yang Y."/>
        </authorList>
    </citation>
    <scope>NUCLEOTIDE SEQUENCE [LARGE SCALE GENOMIC DNA]</scope>
    <source>
        <strain evidence="18 19">R-22-1c-1</strain>
    </source>
</reference>
<feature type="binding site" evidence="11 15">
    <location>
        <position position="255"/>
    </location>
    <ligand>
        <name>substrate</name>
    </ligand>
</feature>
<evidence type="ECO:0000256" key="10">
    <source>
        <dbReference type="ARBA" id="ARBA00049489"/>
    </source>
</evidence>
<evidence type="ECO:0000256" key="3">
    <source>
        <dbReference type="ARBA" id="ARBA00012965"/>
    </source>
</evidence>
<dbReference type="Gene3D" id="3.40.50.1980">
    <property type="entry name" value="Nitrogenase molybdenum iron protein domain"/>
    <property type="match status" value="2"/>
</dbReference>
<dbReference type="InterPro" id="IPR022695">
    <property type="entry name" value="Histidinol_DH_monofunct"/>
</dbReference>
<dbReference type="GO" id="GO:0004399">
    <property type="term" value="F:histidinol dehydrogenase activity"/>
    <property type="evidence" value="ECO:0007669"/>
    <property type="project" value="UniProtKB-UniRule"/>
</dbReference>
<dbReference type="FunFam" id="3.40.50.1980:FF:000001">
    <property type="entry name" value="Histidinol dehydrogenase"/>
    <property type="match status" value="1"/>
</dbReference>
<dbReference type="GO" id="GO:0051287">
    <property type="term" value="F:NAD binding"/>
    <property type="evidence" value="ECO:0007669"/>
    <property type="project" value="InterPro"/>
</dbReference>
<dbReference type="PIRSF" id="PIRSF000099">
    <property type="entry name" value="Histidinol_dh"/>
    <property type="match status" value="1"/>
</dbReference>
<dbReference type="CDD" id="cd06572">
    <property type="entry name" value="Histidinol_dh"/>
    <property type="match status" value="1"/>
</dbReference>
<dbReference type="EMBL" id="RJJD01000002">
    <property type="protein sequence ID" value="RNI30705.1"/>
    <property type="molecule type" value="Genomic_DNA"/>
</dbReference>
<dbReference type="InterPro" id="IPR001692">
    <property type="entry name" value="Histidinol_DH_CS"/>
</dbReference>
<keyword evidence="4 11" id="KW-0028">Amino-acid biosynthesis</keyword>
<dbReference type="GO" id="GO:0008270">
    <property type="term" value="F:zinc ion binding"/>
    <property type="evidence" value="ECO:0007669"/>
    <property type="project" value="UniProtKB-UniRule"/>
</dbReference>
<evidence type="ECO:0000256" key="1">
    <source>
        <dbReference type="ARBA" id="ARBA00004940"/>
    </source>
</evidence>
<evidence type="ECO:0000256" key="7">
    <source>
        <dbReference type="ARBA" id="ARBA00023002"/>
    </source>
</evidence>
<feature type="binding site" evidence="11 15">
    <location>
        <position position="323"/>
    </location>
    <ligand>
        <name>substrate</name>
    </ligand>
</feature>
<dbReference type="PRINTS" id="PR00083">
    <property type="entry name" value="HOLDHDRGNASE"/>
</dbReference>
<comment type="cofactor">
    <cofactor evidence="11 16">
        <name>Zn(2+)</name>
        <dbReference type="ChEBI" id="CHEBI:29105"/>
    </cofactor>
    <text evidence="11 16">Binds 1 zinc ion per subunit.</text>
</comment>
<evidence type="ECO:0000256" key="5">
    <source>
        <dbReference type="ARBA" id="ARBA00022723"/>
    </source>
</evidence>
<organism evidence="18 19">
    <name type="scientific">Rufibacter latericius</name>
    <dbReference type="NCBI Taxonomy" id="2487040"/>
    <lineage>
        <taxon>Bacteria</taxon>
        <taxon>Pseudomonadati</taxon>
        <taxon>Bacteroidota</taxon>
        <taxon>Cytophagia</taxon>
        <taxon>Cytophagales</taxon>
        <taxon>Hymenobacteraceae</taxon>
        <taxon>Rufibacter</taxon>
    </lineage>
</organism>
<dbReference type="Proteomes" id="UP000272117">
    <property type="component" value="Unassembled WGS sequence"/>
</dbReference>
<feature type="active site" description="Proton acceptor" evidence="11 13">
    <location>
        <position position="322"/>
    </location>
</feature>
<accession>A0A3M9MZX9</accession>
<dbReference type="GO" id="GO:0005829">
    <property type="term" value="C:cytosol"/>
    <property type="evidence" value="ECO:0007669"/>
    <property type="project" value="TreeGrafter"/>
</dbReference>
<comment type="catalytic activity">
    <reaction evidence="10 11">
        <text>L-histidinol + 2 NAD(+) + H2O = L-histidine + 2 NADH + 3 H(+)</text>
        <dbReference type="Rhea" id="RHEA:20641"/>
        <dbReference type="ChEBI" id="CHEBI:15377"/>
        <dbReference type="ChEBI" id="CHEBI:15378"/>
        <dbReference type="ChEBI" id="CHEBI:57540"/>
        <dbReference type="ChEBI" id="CHEBI:57595"/>
        <dbReference type="ChEBI" id="CHEBI:57699"/>
        <dbReference type="ChEBI" id="CHEBI:57945"/>
        <dbReference type="EC" id="1.1.1.23"/>
    </reaction>
</comment>
<evidence type="ECO:0000256" key="16">
    <source>
        <dbReference type="PIRSR" id="PIRSR000099-4"/>
    </source>
</evidence>
<evidence type="ECO:0000256" key="13">
    <source>
        <dbReference type="PIRSR" id="PIRSR000099-1"/>
    </source>
</evidence>
<name>A0A3M9MZX9_9BACT</name>
<evidence type="ECO:0000256" key="12">
    <source>
        <dbReference type="PIRNR" id="PIRNR000099"/>
    </source>
</evidence>
<keyword evidence="8 11" id="KW-0520">NAD</keyword>
<dbReference type="PROSITE" id="PS00611">
    <property type="entry name" value="HISOL_DEHYDROGENASE"/>
    <property type="match status" value="1"/>
</dbReference>
<keyword evidence="6 11" id="KW-0862">Zinc</keyword>
<comment type="similarity">
    <text evidence="2 11 12 17">Belongs to the histidinol dehydrogenase family.</text>
</comment>
<evidence type="ECO:0000256" key="14">
    <source>
        <dbReference type="PIRSR" id="PIRSR000099-2"/>
    </source>
</evidence>
<dbReference type="InterPro" id="IPR016161">
    <property type="entry name" value="Ald_DH/histidinol_DH"/>
</dbReference>
<feature type="binding site" evidence="11 15">
    <location>
        <position position="233"/>
    </location>
    <ligand>
        <name>substrate</name>
    </ligand>
</feature>
<feature type="binding site" evidence="11 14">
    <location>
        <position position="209"/>
    </location>
    <ligand>
        <name>NAD(+)</name>
        <dbReference type="ChEBI" id="CHEBI:57540"/>
    </ligand>
</feature>
<comment type="caution">
    <text evidence="18">The sequence shown here is derived from an EMBL/GenBank/DDBJ whole genome shotgun (WGS) entry which is preliminary data.</text>
</comment>
<dbReference type="GO" id="GO:0000105">
    <property type="term" value="P:L-histidine biosynthetic process"/>
    <property type="evidence" value="ECO:0007669"/>
    <property type="project" value="UniProtKB-UniRule"/>
</dbReference>
<dbReference type="PANTHER" id="PTHR21256:SF2">
    <property type="entry name" value="HISTIDINE BIOSYNTHESIS TRIFUNCTIONAL PROTEIN"/>
    <property type="match status" value="1"/>
</dbReference>
<dbReference type="OrthoDB" id="9805269at2"/>
<feature type="binding site" evidence="11 16">
    <location>
        <position position="415"/>
    </location>
    <ligand>
        <name>Zn(2+)</name>
        <dbReference type="ChEBI" id="CHEBI:29105"/>
    </ligand>
</feature>
<gene>
    <name evidence="11 18" type="primary">hisD</name>
    <name evidence="18" type="ORF">EFB08_05520</name>
</gene>
<feature type="binding site" evidence="11 15">
    <location>
        <position position="356"/>
    </location>
    <ligand>
        <name>substrate</name>
    </ligand>
</feature>
<feature type="binding site" evidence="11 16">
    <location>
        <position position="356"/>
    </location>
    <ligand>
        <name>Zn(2+)</name>
        <dbReference type="ChEBI" id="CHEBI:29105"/>
    </ligand>
</feature>
<evidence type="ECO:0000313" key="19">
    <source>
        <dbReference type="Proteomes" id="UP000272117"/>
    </source>
</evidence>
<feature type="binding site" evidence="11 15">
    <location>
        <position position="415"/>
    </location>
    <ligand>
        <name>substrate</name>
    </ligand>
</feature>
<dbReference type="SUPFAM" id="SSF53720">
    <property type="entry name" value="ALDH-like"/>
    <property type="match status" value="1"/>
</dbReference>
<feature type="binding site" evidence="11 16">
    <location>
        <position position="255"/>
    </location>
    <ligand>
        <name>Zn(2+)</name>
        <dbReference type="ChEBI" id="CHEBI:29105"/>
    </ligand>
</feature>
<keyword evidence="5 11" id="KW-0479">Metal-binding</keyword>
<sequence>MKIYLYPDQAEWGALTQRPVQKLDQLRAGVQQTFDLVQQRGDSALMELAVKFDKAALQNVWVSPEEITAALPQVSEELKAAIELAYNNIYRFHNAQQEQVKQVETMPGVTCWRKSVGIQKVGLYIPGGTAPLFSTLLMLGIPAQIAGCREIILATPPSADGTINGTILYTANRLGIKRILKAGGAQAIAALAFGTETVPAVDKIFGPGNQYVTAAKQMVTQMGVAIDMPAGPSEVLVIADDSADANFVAADLLSQAEHGPDSQVVFVTNSEKQLQNVQAAVAQQVAQLPRQTVAEQALNNSIGVVLPTLEEAIHFSNLYAPEHLILSVDQPEPLAEQVIQAGSVFMGHFSPESVGDYASGTNHTLPTNGYARNYSGVSLDSFVKKITFQQLTREGLERIGPAVETMAEAEGLHAHKNAVTVRLRKMNPSLSS</sequence>
<evidence type="ECO:0000313" key="18">
    <source>
        <dbReference type="EMBL" id="RNI30705.1"/>
    </source>
</evidence>
<dbReference type="UniPathway" id="UPA00031">
    <property type="reaction ID" value="UER00014"/>
</dbReference>
<evidence type="ECO:0000256" key="4">
    <source>
        <dbReference type="ARBA" id="ARBA00022605"/>
    </source>
</evidence>
<dbReference type="RefSeq" id="WP_123125921.1">
    <property type="nucleotide sequence ID" value="NZ_RJJD01000002.1"/>
</dbReference>
<keyword evidence="7 11" id="KW-0560">Oxidoreductase</keyword>
<evidence type="ECO:0000256" key="2">
    <source>
        <dbReference type="ARBA" id="ARBA00010178"/>
    </source>
</evidence>
<dbReference type="EC" id="1.1.1.23" evidence="3 11"/>
<feature type="binding site" evidence="11 15">
    <location>
        <position position="258"/>
    </location>
    <ligand>
        <name>substrate</name>
    </ligand>
</feature>
<evidence type="ECO:0000256" key="9">
    <source>
        <dbReference type="ARBA" id="ARBA00023102"/>
    </source>
</evidence>
<evidence type="ECO:0000256" key="15">
    <source>
        <dbReference type="PIRSR" id="PIRSR000099-3"/>
    </source>
</evidence>
<evidence type="ECO:0000256" key="8">
    <source>
        <dbReference type="ARBA" id="ARBA00023027"/>
    </source>
</evidence>
<feature type="active site" description="Proton acceptor" evidence="11 13">
    <location>
        <position position="323"/>
    </location>
</feature>
<keyword evidence="9 11" id="KW-0368">Histidine biosynthesis</keyword>
<dbReference type="AlphaFoldDB" id="A0A3M9MZX9"/>
<dbReference type="FunFam" id="1.20.5.1300:FF:000002">
    <property type="entry name" value="Histidinol dehydrogenase, chloroplastic"/>
    <property type="match status" value="1"/>
</dbReference>